<protein>
    <submittedName>
        <fullName evidence="1">Uncharacterized protein</fullName>
    </submittedName>
</protein>
<name>A0AAD3S2C3_NEPGR</name>
<sequence length="90" mass="10204">MTGFTVDNLVLARKIKFWYLEFVNTDEGSGNNLMDADYKRLEDLICNVLSSSNIPNDMNHLLELLGDGSIDDIEGTIKFCYELKPVLEDV</sequence>
<evidence type="ECO:0000313" key="1">
    <source>
        <dbReference type="EMBL" id="GMH03067.1"/>
    </source>
</evidence>
<keyword evidence="2" id="KW-1185">Reference proteome</keyword>
<dbReference type="Proteomes" id="UP001279734">
    <property type="component" value="Unassembled WGS sequence"/>
</dbReference>
<dbReference type="AlphaFoldDB" id="A0AAD3S2C3"/>
<dbReference type="EMBL" id="BSYO01000004">
    <property type="protein sequence ID" value="GMH03067.1"/>
    <property type="molecule type" value="Genomic_DNA"/>
</dbReference>
<accession>A0AAD3S2C3</accession>
<proteinExistence type="predicted"/>
<gene>
    <name evidence="1" type="ORF">Nepgr_004906</name>
</gene>
<reference evidence="1" key="1">
    <citation type="submission" date="2023-05" db="EMBL/GenBank/DDBJ databases">
        <title>Nepenthes gracilis genome sequencing.</title>
        <authorList>
            <person name="Fukushima K."/>
        </authorList>
    </citation>
    <scope>NUCLEOTIDE SEQUENCE</scope>
    <source>
        <strain evidence="1">SING2019-196</strain>
    </source>
</reference>
<comment type="caution">
    <text evidence="1">The sequence shown here is derived from an EMBL/GenBank/DDBJ whole genome shotgun (WGS) entry which is preliminary data.</text>
</comment>
<evidence type="ECO:0000313" key="2">
    <source>
        <dbReference type="Proteomes" id="UP001279734"/>
    </source>
</evidence>
<organism evidence="1 2">
    <name type="scientific">Nepenthes gracilis</name>
    <name type="common">Slender pitcher plant</name>
    <dbReference type="NCBI Taxonomy" id="150966"/>
    <lineage>
        <taxon>Eukaryota</taxon>
        <taxon>Viridiplantae</taxon>
        <taxon>Streptophyta</taxon>
        <taxon>Embryophyta</taxon>
        <taxon>Tracheophyta</taxon>
        <taxon>Spermatophyta</taxon>
        <taxon>Magnoliopsida</taxon>
        <taxon>eudicotyledons</taxon>
        <taxon>Gunneridae</taxon>
        <taxon>Pentapetalae</taxon>
        <taxon>Caryophyllales</taxon>
        <taxon>Nepenthaceae</taxon>
        <taxon>Nepenthes</taxon>
    </lineage>
</organism>